<evidence type="ECO:0008006" key="3">
    <source>
        <dbReference type="Google" id="ProtNLM"/>
    </source>
</evidence>
<evidence type="ECO:0000313" key="2">
    <source>
        <dbReference type="Proteomes" id="UP001596392"/>
    </source>
</evidence>
<keyword evidence="2" id="KW-1185">Reference proteome</keyword>
<accession>A0ABW2GZT5</accession>
<gene>
    <name evidence="1" type="ORF">ACFQO7_21990</name>
</gene>
<sequence>MTPEVIVTATLTTATGVYALACWVRPFGRCRACSGTGVRRTVLLRTVTTCRRCKGARLRLRIGRRIYNTFHNANTEAARATRAKDTTR</sequence>
<proteinExistence type="predicted"/>
<name>A0ABW2GZT5_9ACTN</name>
<comment type="caution">
    <text evidence="1">The sequence shown here is derived from an EMBL/GenBank/DDBJ whole genome shotgun (WGS) entry which is preliminary data.</text>
</comment>
<dbReference type="InterPro" id="IPR036410">
    <property type="entry name" value="HSP_DnaJ_Cys-rich_dom_sf"/>
</dbReference>
<reference evidence="2" key="1">
    <citation type="journal article" date="2019" name="Int. J. Syst. Evol. Microbiol.">
        <title>The Global Catalogue of Microorganisms (GCM) 10K type strain sequencing project: providing services to taxonomists for standard genome sequencing and annotation.</title>
        <authorList>
            <consortium name="The Broad Institute Genomics Platform"/>
            <consortium name="The Broad Institute Genome Sequencing Center for Infectious Disease"/>
            <person name="Wu L."/>
            <person name="Ma J."/>
        </authorList>
    </citation>
    <scope>NUCLEOTIDE SEQUENCE [LARGE SCALE GENOMIC DNA]</scope>
    <source>
        <strain evidence="2">CGMCC 1.9106</strain>
    </source>
</reference>
<protein>
    <recommendedName>
        <fullName evidence="3">Secreted protein</fullName>
    </recommendedName>
</protein>
<dbReference type="RefSeq" id="WP_376808108.1">
    <property type="nucleotide sequence ID" value="NZ_JBHTAC010000023.1"/>
</dbReference>
<evidence type="ECO:0000313" key="1">
    <source>
        <dbReference type="EMBL" id="MFC7245156.1"/>
    </source>
</evidence>
<dbReference type="SUPFAM" id="SSF57938">
    <property type="entry name" value="DnaJ/Hsp40 cysteine-rich domain"/>
    <property type="match status" value="1"/>
</dbReference>
<dbReference type="EMBL" id="JBHTAC010000023">
    <property type="protein sequence ID" value="MFC7245156.1"/>
    <property type="molecule type" value="Genomic_DNA"/>
</dbReference>
<dbReference type="Proteomes" id="UP001596392">
    <property type="component" value="Unassembled WGS sequence"/>
</dbReference>
<organism evidence="1 2">
    <name type="scientific">Catellatospora aurea</name>
    <dbReference type="NCBI Taxonomy" id="1337874"/>
    <lineage>
        <taxon>Bacteria</taxon>
        <taxon>Bacillati</taxon>
        <taxon>Actinomycetota</taxon>
        <taxon>Actinomycetes</taxon>
        <taxon>Micromonosporales</taxon>
        <taxon>Micromonosporaceae</taxon>
        <taxon>Catellatospora</taxon>
    </lineage>
</organism>